<dbReference type="PANTHER" id="PTHR43135">
    <property type="entry name" value="ALPHA-D-RIBOSE 1-METHYLPHOSPHONATE 5-TRIPHOSPHATE DIPHOSPHATASE"/>
    <property type="match status" value="1"/>
</dbReference>
<dbReference type="Gene3D" id="3.20.20.140">
    <property type="entry name" value="Metal-dependent hydrolases"/>
    <property type="match status" value="1"/>
</dbReference>
<dbReference type="SUPFAM" id="SSF51556">
    <property type="entry name" value="Metallo-dependent hydrolases"/>
    <property type="match status" value="1"/>
</dbReference>
<feature type="chain" id="PRO_5001572797" evidence="1">
    <location>
        <begin position="21"/>
        <end position="425"/>
    </location>
</feature>
<keyword evidence="1" id="KW-0732">Signal</keyword>
<comment type="caution">
    <text evidence="3">The sequence shown here is derived from an EMBL/GenBank/DDBJ whole genome shotgun (WGS) entry which is preliminary data.</text>
</comment>
<dbReference type="PANTHER" id="PTHR43135:SF3">
    <property type="entry name" value="ALPHA-D-RIBOSE 1-METHYLPHOSPHONATE 5-TRIPHOSPHATE DIPHOSPHATASE"/>
    <property type="match status" value="1"/>
</dbReference>
<keyword evidence="4" id="KW-1185">Reference proteome</keyword>
<dbReference type="Pfam" id="PF01979">
    <property type="entry name" value="Amidohydro_1"/>
    <property type="match status" value="1"/>
</dbReference>
<dbReference type="GO" id="GO:0016810">
    <property type="term" value="F:hydrolase activity, acting on carbon-nitrogen (but not peptide) bonds"/>
    <property type="evidence" value="ECO:0007669"/>
    <property type="project" value="InterPro"/>
</dbReference>
<keyword evidence="3" id="KW-0378">Hydrolase</keyword>
<dbReference type="OrthoDB" id="9765769at2"/>
<dbReference type="Gene3D" id="2.30.40.10">
    <property type="entry name" value="Urease, subunit C, domain 1"/>
    <property type="match status" value="1"/>
</dbReference>
<dbReference type="InterPro" id="IPR051781">
    <property type="entry name" value="Metallo-dep_Hydrolase"/>
</dbReference>
<evidence type="ECO:0000259" key="2">
    <source>
        <dbReference type="Pfam" id="PF01979"/>
    </source>
</evidence>
<name>A0A059FZH3_9PROT</name>
<evidence type="ECO:0000313" key="3">
    <source>
        <dbReference type="EMBL" id="KCZ96128.1"/>
    </source>
</evidence>
<evidence type="ECO:0000256" key="1">
    <source>
        <dbReference type="SAM" id="SignalP"/>
    </source>
</evidence>
<dbReference type="InterPro" id="IPR032466">
    <property type="entry name" value="Metal_Hydrolase"/>
</dbReference>
<dbReference type="InterPro" id="IPR057744">
    <property type="entry name" value="OTAase-like"/>
</dbReference>
<gene>
    <name evidence="3" type="ORF">HHI_00575</name>
</gene>
<dbReference type="EMBL" id="ARYI01000001">
    <property type="protein sequence ID" value="KCZ96128.1"/>
    <property type="molecule type" value="Genomic_DNA"/>
</dbReference>
<dbReference type="InterPro" id="IPR011059">
    <property type="entry name" value="Metal-dep_hydrolase_composite"/>
</dbReference>
<dbReference type="RefSeq" id="WP_011645961.1">
    <property type="nucleotide sequence ID" value="NZ_ARYI01000001.1"/>
</dbReference>
<dbReference type="SUPFAM" id="SSF51338">
    <property type="entry name" value="Composite domain of metallo-dependent hydrolases"/>
    <property type="match status" value="1"/>
</dbReference>
<evidence type="ECO:0000313" key="4">
    <source>
        <dbReference type="Proteomes" id="UP000025061"/>
    </source>
</evidence>
<dbReference type="CDD" id="cd01299">
    <property type="entry name" value="Met_dep_hydrolase_A"/>
    <property type="match status" value="1"/>
</dbReference>
<protein>
    <submittedName>
        <fullName evidence="3">Amidohydrolase family protein</fullName>
    </submittedName>
</protein>
<organism evidence="3 4">
    <name type="scientific">Hyphomonas hirschiana VP5</name>
    <dbReference type="NCBI Taxonomy" id="1280951"/>
    <lineage>
        <taxon>Bacteria</taxon>
        <taxon>Pseudomonadati</taxon>
        <taxon>Pseudomonadota</taxon>
        <taxon>Alphaproteobacteria</taxon>
        <taxon>Hyphomonadales</taxon>
        <taxon>Hyphomonadaceae</taxon>
        <taxon>Hyphomonas</taxon>
    </lineage>
</organism>
<proteinExistence type="predicted"/>
<feature type="domain" description="Amidohydrolase-related" evidence="2">
    <location>
        <begin position="73"/>
        <end position="420"/>
    </location>
</feature>
<dbReference type="AlphaFoldDB" id="A0A059FZH3"/>
<dbReference type="PATRIC" id="fig|1280951.3.peg.116"/>
<sequence length="425" mass="44325">MKKLTAAAICAMLLSAPAMAEDAIIHAGYVLAKPGEGYLTRQTILVEDGRVVSVTSGYSTPKDYAVINLRDAYVLPGLIDSHVHITGENGPEGRIKEFENSDVDTAFDGAAFALTTLEAGFTTVQDVGAPNDSIFGLRDAIARGAVPGPRLRASGGSVAVTGGHGDINGYSARVMAEFTGANICNGADDCRRAVRQQIKEGADLIKITATGGVLSNTSAGLEQQFTEEELEAIVDAAHSMGRKVTAHAHGKSGVDAALRAGIDSIEHGTYLDGESIALFKENGATLVPTVLAGATVTGWTNEPWLPAASRAKAAQVGPLMLEMLRRAHEGGVTVAFGTDTGVSRHGDNAKEFALMVEAGFTPEEAIRSATVVASEHLEMSQDIGTLEAGKYADLIAVTADPLKDIRALEAVSFVMKGGEVYKSGK</sequence>
<reference evidence="3 4" key="1">
    <citation type="submission" date="2013-04" db="EMBL/GenBank/DDBJ databases">
        <title>Hyphomonas hirschiana VP5 Genome Sequencing.</title>
        <authorList>
            <person name="Lai Q."/>
            <person name="Shao Z."/>
        </authorList>
    </citation>
    <scope>NUCLEOTIDE SEQUENCE [LARGE SCALE GENOMIC DNA]</scope>
    <source>
        <strain evidence="3 4">VP5</strain>
    </source>
</reference>
<feature type="signal peptide" evidence="1">
    <location>
        <begin position="1"/>
        <end position="20"/>
    </location>
</feature>
<dbReference type="Proteomes" id="UP000025061">
    <property type="component" value="Unassembled WGS sequence"/>
</dbReference>
<dbReference type="InterPro" id="IPR006680">
    <property type="entry name" value="Amidohydro-rel"/>
</dbReference>
<accession>A0A059FZH3</accession>